<dbReference type="InterPro" id="IPR004680">
    <property type="entry name" value="Cit_transptr-like_dom"/>
</dbReference>
<keyword evidence="4" id="KW-0677">Repeat</keyword>
<feature type="non-terminal residue" evidence="9">
    <location>
        <position position="135"/>
    </location>
</feature>
<evidence type="ECO:0000256" key="1">
    <source>
        <dbReference type="ARBA" id="ARBA00004141"/>
    </source>
</evidence>
<dbReference type="Proteomes" id="UP001057375">
    <property type="component" value="Unassembled WGS sequence"/>
</dbReference>
<evidence type="ECO:0000259" key="8">
    <source>
        <dbReference type="Pfam" id="PF03600"/>
    </source>
</evidence>
<protein>
    <submittedName>
        <fullName evidence="9">Anion permease</fullName>
    </submittedName>
</protein>
<keyword evidence="6 7" id="KW-0472">Membrane</keyword>
<name>A0ABQ5K9T7_9EUKA</name>
<feature type="non-terminal residue" evidence="9">
    <location>
        <position position="1"/>
    </location>
</feature>
<feature type="transmembrane region" description="Helical" evidence="7">
    <location>
        <begin position="42"/>
        <end position="66"/>
    </location>
</feature>
<keyword evidence="3 7" id="KW-0812">Transmembrane</keyword>
<evidence type="ECO:0000313" key="9">
    <source>
        <dbReference type="EMBL" id="GKT29275.1"/>
    </source>
</evidence>
<evidence type="ECO:0000256" key="6">
    <source>
        <dbReference type="ARBA" id="ARBA00023136"/>
    </source>
</evidence>
<accession>A0ABQ5K9T7</accession>
<feature type="domain" description="Citrate transporter-like" evidence="8">
    <location>
        <begin position="2"/>
        <end position="119"/>
    </location>
</feature>
<proteinExistence type="predicted"/>
<reference evidence="9" key="1">
    <citation type="submission" date="2022-03" db="EMBL/GenBank/DDBJ databases">
        <title>Draft genome sequence of Aduncisulcus paluster, a free-living microaerophilic Fornicata.</title>
        <authorList>
            <person name="Yuyama I."/>
            <person name="Kume K."/>
            <person name="Tamura T."/>
            <person name="Inagaki Y."/>
            <person name="Hashimoto T."/>
        </authorList>
    </citation>
    <scope>NUCLEOTIDE SEQUENCE</scope>
    <source>
        <strain evidence="9">NY0171</strain>
    </source>
</reference>
<evidence type="ECO:0000256" key="5">
    <source>
        <dbReference type="ARBA" id="ARBA00022989"/>
    </source>
</evidence>
<comment type="caution">
    <text evidence="9">The sequence shown here is derived from an EMBL/GenBank/DDBJ whole genome shotgun (WGS) entry which is preliminary data.</text>
</comment>
<dbReference type="Pfam" id="PF03600">
    <property type="entry name" value="CitMHS"/>
    <property type="match status" value="1"/>
</dbReference>
<dbReference type="PANTHER" id="PTHR43652">
    <property type="entry name" value="BASIC AMINO ACID ANTIPORTER YFCC-RELATED"/>
    <property type="match status" value="1"/>
</dbReference>
<dbReference type="PANTHER" id="PTHR43652:SF2">
    <property type="entry name" value="BASIC AMINO ACID ANTIPORTER YFCC-RELATED"/>
    <property type="match status" value="1"/>
</dbReference>
<evidence type="ECO:0000256" key="2">
    <source>
        <dbReference type="ARBA" id="ARBA00022448"/>
    </source>
</evidence>
<keyword evidence="5 7" id="KW-1133">Transmembrane helix</keyword>
<evidence type="ECO:0000256" key="3">
    <source>
        <dbReference type="ARBA" id="ARBA00022692"/>
    </source>
</evidence>
<evidence type="ECO:0000313" key="10">
    <source>
        <dbReference type="Proteomes" id="UP001057375"/>
    </source>
</evidence>
<dbReference type="InterPro" id="IPR051679">
    <property type="entry name" value="DASS-Related_Transporters"/>
</dbReference>
<keyword evidence="10" id="KW-1185">Reference proteome</keyword>
<comment type="subcellular location">
    <subcellularLocation>
        <location evidence="1">Membrane</location>
        <topology evidence="1">Multi-pass membrane protein</topology>
    </subcellularLocation>
</comment>
<feature type="transmembrane region" description="Helical" evidence="7">
    <location>
        <begin position="86"/>
        <end position="108"/>
    </location>
</feature>
<evidence type="ECO:0000256" key="7">
    <source>
        <dbReference type="SAM" id="Phobius"/>
    </source>
</evidence>
<organism evidence="9 10">
    <name type="scientific">Aduncisulcus paluster</name>
    <dbReference type="NCBI Taxonomy" id="2918883"/>
    <lineage>
        <taxon>Eukaryota</taxon>
        <taxon>Metamonada</taxon>
        <taxon>Carpediemonas-like organisms</taxon>
        <taxon>Aduncisulcus</taxon>
    </lineage>
</organism>
<keyword evidence="2" id="KW-0813">Transport</keyword>
<sequence length="135" mass="14379">NERKITSLVAATVAGISGFMQNIGAAALFMPAAKRISTQTGVPASHILLPMAFCAIIGGTLTLVGSSPLILLNDLLIVRGVSYEHFGMFSMTPIGIMLIISALIYFHVFGKWILPHTKASKVSGPLSPLLDKTYH</sequence>
<evidence type="ECO:0000256" key="4">
    <source>
        <dbReference type="ARBA" id="ARBA00022737"/>
    </source>
</evidence>
<dbReference type="EMBL" id="BQXS01008254">
    <property type="protein sequence ID" value="GKT29275.1"/>
    <property type="molecule type" value="Genomic_DNA"/>
</dbReference>
<gene>
    <name evidence="9" type="ORF">ADUPG1_005219</name>
</gene>
<feature type="transmembrane region" description="Helical" evidence="7">
    <location>
        <begin position="6"/>
        <end position="30"/>
    </location>
</feature>